<dbReference type="Proteomes" id="UP000316905">
    <property type="component" value="Unassembled WGS sequence"/>
</dbReference>
<name>A0A562PUA5_9PSED</name>
<feature type="region of interest" description="Disordered" evidence="1">
    <location>
        <begin position="38"/>
        <end position="101"/>
    </location>
</feature>
<keyword evidence="3" id="KW-1185">Reference proteome</keyword>
<feature type="compositionally biased region" description="Basic and acidic residues" evidence="1">
    <location>
        <begin position="59"/>
        <end position="90"/>
    </location>
</feature>
<reference evidence="2 3" key="1">
    <citation type="journal article" date="2015" name="Stand. Genomic Sci.">
        <title>Genomic Encyclopedia of Bacterial and Archaeal Type Strains, Phase III: the genomes of soil and plant-associated and newly described type strains.</title>
        <authorList>
            <person name="Whitman W.B."/>
            <person name="Woyke T."/>
            <person name="Klenk H.P."/>
            <person name="Zhou Y."/>
            <person name="Lilburn T.G."/>
            <person name="Beck B.J."/>
            <person name="De Vos P."/>
            <person name="Vandamme P."/>
            <person name="Eisen J.A."/>
            <person name="Garrity G."/>
            <person name="Hugenholtz P."/>
            <person name="Kyrpides N.C."/>
        </authorList>
    </citation>
    <scope>NUCLEOTIDE SEQUENCE [LARGE SCALE GENOMIC DNA]</scope>
    <source>
        <strain evidence="2 3">CGMCC 1.6858</strain>
    </source>
</reference>
<sequence length="165" mass="18480">MFVDYTAIQARMNDQIMLDTLKDEFFAQGGTVDVIERPQISRSPSIRDSFKLPGSPRTSRREEINAAREKLAAEQAELIRKSKPKPEPKPRKPSAVSVKRQSLEQLKTGTLAMQAKAKARRAALAEKAKPLLHLHIAAVARELGITAEYMSDIGKEHGLKFAKRY</sequence>
<gene>
    <name evidence="2" type="ORF">IQ22_04225</name>
</gene>
<dbReference type="EMBL" id="VLKY01000021">
    <property type="protein sequence ID" value="TWI48032.1"/>
    <property type="molecule type" value="Genomic_DNA"/>
</dbReference>
<accession>A0A562PUA5</accession>
<comment type="caution">
    <text evidence="2">The sequence shown here is derived from an EMBL/GenBank/DDBJ whole genome shotgun (WGS) entry which is preliminary data.</text>
</comment>
<evidence type="ECO:0000256" key="1">
    <source>
        <dbReference type="SAM" id="MobiDB-lite"/>
    </source>
</evidence>
<dbReference type="RefSeq" id="WP_145145504.1">
    <property type="nucleotide sequence ID" value="NZ_VLKY01000021.1"/>
</dbReference>
<evidence type="ECO:0000313" key="2">
    <source>
        <dbReference type="EMBL" id="TWI48032.1"/>
    </source>
</evidence>
<evidence type="ECO:0000313" key="3">
    <source>
        <dbReference type="Proteomes" id="UP000316905"/>
    </source>
</evidence>
<dbReference type="AlphaFoldDB" id="A0A562PUA5"/>
<proteinExistence type="predicted"/>
<protein>
    <submittedName>
        <fullName evidence="2">Uncharacterized protein</fullName>
    </submittedName>
</protein>
<organism evidence="2 3">
    <name type="scientific">Pseudomonas duriflava</name>
    <dbReference type="NCBI Taxonomy" id="459528"/>
    <lineage>
        <taxon>Bacteria</taxon>
        <taxon>Pseudomonadati</taxon>
        <taxon>Pseudomonadota</taxon>
        <taxon>Gammaproteobacteria</taxon>
        <taxon>Pseudomonadales</taxon>
        <taxon>Pseudomonadaceae</taxon>
        <taxon>Pseudomonas</taxon>
    </lineage>
</organism>